<evidence type="ECO:0000256" key="2">
    <source>
        <dbReference type="ARBA" id="ARBA00022801"/>
    </source>
</evidence>
<dbReference type="PROSITE" id="PS51257">
    <property type="entry name" value="PROKAR_LIPOPROTEIN"/>
    <property type="match status" value="1"/>
</dbReference>
<evidence type="ECO:0000313" key="6">
    <source>
        <dbReference type="Proteomes" id="UP000659344"/>
    </source>
</evidence>
<dbReference type="InterPro" id="IPR002509">
    <property type="entry name" value="NODB_dom"/>
</dbReference>
<dbReference type="PROSITE" id="PS51677">
    <property type="entry name" value="NODB"/>
    <property type="match status" value="2"/>
</dbReference>
<keyword evidence="6" id="KW-1185">Reference proteome</keyword>
<feature type="transmembrane region" description="Helical" evidence="3">
    <location>
        <begin position="12"/>
        <end position="34"/>
    </location>
</feature>
<accession>A0ABQ1YNR9</accession>
<comment type="caution">
    <text evidence="5">The sequence shown here is derived from an EMBL/GenBank/DDBJ whole genome shotgun (WGS) entry which is preliminary data.</text>
</comment>
<dbReference type="PANTHER" id="PTHR10587">
    <property type="entry name" value="GLYCOSYL TRANSFERASE-RELATED"/>
    <property type="match status" value="1"/>
</dbReference>
<organism evidence="5 6">
    <name type="scientific">Paenibacillus segetis</name>
    <dbReference type="NCBI Taxonomy" id="1325360"/>
    <lineage>
        <taxon>Bacteria</taxon>
        <taxon>Bacillati</taxon>
        <taxon>Bacillota</taxon>
        <taxon>Bacilli</taxon>
        <taxon>Bacillales</taxon>
        <taxon>Paenibacillaceae</taxon>
        <taxon>Paenibacillus</taxon>
    </lineage>
</organism>
<proteinExistence type="predicted"/>
<evidence type="ECO:0000256" key="1">
    <source>
        <dbReference type="ARBA" id="ARBA00022723"/>
    </source>
</evidence>
<dbReference type="Proteomes" id="UP000659344">
    <property type="component" value="Unassembled WGS sequence"/>
</dbReference>
<feature type="domain" description="NodB homology" evidence="4">
    <location>
        <begin position="295"/>
        <end position="476"/>
    </location>
</feature>
<dbReference type="InterPro" id="IPR011330">
    <property type="entry name" value="Glyco_hydro/deAcase_b/a-brl"/>
</dbReference>
<dbReference type="CDD" id="cd10917">
    <property type="entry name" value="CE4_NodB_like_6s_7s"/>
    <property type="match status" value="2"/>
</dbReference>
<keyword evidence="3" id="KW-1133">Transmembrane helix</keyword>
<keyword evidence="3" id="KW-0472">Membrane</keyword>
<reference evidence="6" key="1">
    <citation type="journal article" date="2019" name="Int. J. Syst. Evol. Microbiol.">
        <title>The Global Catalogue of Microorganisms (GCM) 10K type strain sequencing project: providing services to taxonomists for standard genome sequencing and annotation.</title>
        <authorList>
            <consortium name="The Broad Institute Genomics Platform"/>
            <consortium name="The Broad Institute Genome Sequencing Center for Infectious Disease"/>
            <person name="Wu L."/>
            <person name="Ma J."/>
        </authorList>
    </citation>
    <scope>NUCLEOTIDE SEQUENCE [LARGE SCALE GENOMIC DNA]</scope>
    <source>
        <strain evidence="6">CGMCC 1.12769</strain>
    </source>
</reference>
<protein>
    <recommendedName>
        <fullName evidence="4">NodB homology domain-containing protein</fullName>
    </recommendedName>
</protein>
<dbReference type="PANTHER" id="PTHR10587:SF133">
    <property type="entry name" value="CHITIN DEACETYLASE 1-RELATED"/>
    <property type="match status" value="1"/>
</dbReference>
<dbReference type="InterPro" id="IPR050248">
    <property type="entry name" value="Polysacc_deacetylase_ArnD"/>
</dbReference>
<dbReference type="SUPFAM" id="SSF88713">
    <property type="entry name" value="Glycoside hydrolase/deacetylase"/>
    <property type="match status" value="2"/>
</dbReference>
<keyword evidence="1" id="KW-0479">Metal-binding</keyword>
<feature type="domain" description="NodB homology" evidence="4">
    <location>
        <begin position="71"/>
        <end position="250"/>
    </location>
</feature>
<name>A0ABQ1YNR9_9BACL</name>
<evidence type="ECO:0000313" key="5">
    <source>
        <dbReference type="EMBL" id="GGH31390.1"/>
    </source>
</evidence>
<keyword evidence="3" id="KW-0812">Transmembrane</keyword>
<sequence length="486" mass="54674">MRTAKQTIFREYLTRMFIVLLTLIVAAGCGDFGVKDDSTKDLNDKNEANQPITRYTGEMSKAISMVYTTKRQLALTFNGMGDADTMKQILDQLDTYQIQATFFLPGMRVAEEPDIAREILDRGHEIENNTLSRLDMSKLSYDQIYREIELSNGVITKETGVTPKYVRTKSGDYSDDVRLAAAHNGQEAVISYSLFLHNWQNETEQQKKNYVRKYINRGGIITLDTEENKHIVEVIPLLAEAAADVGYEFVPLDKLVKQGGERKPLEAIAGYDAARINPDNQAKYDLIYKEETAKKQVVLTFDDWGTDYTITKILDILDKYQIKASFFLRADGVEKNPNLARAIAEAGHDVGNHTYSHPVLSTITAAQIQEEVVKAHQVITEAIQEKPAMLFRPPTGNISDSEAAIIAATGYKTIVNYDVDPTDWDKQMTADDIVNDIVQQTQTGSNILLHMLDDIHTIEALPRVIETLERNGFTFVKMTDLIGKKS</sequence>
<evidence type="ECO:0000256" key="3">
    <source>
        <dbReference type="SAM" id="Phobius"/>
    </source>
</evidence>
<dbReference type="RefSeq" id="WP_229753470.1">
    <property type="nucleotide sequence ID" value="NZ_BMFT01000002.1"/>
</dbReference>
<evidence type="ECO:0000259" key="4">
    <source>
        <dbReference type="PROSITE" id="PS51677"/>
    </source>
</evidence>
<dbReference type="Gene3D" id="3.20.20.370">
    <property type="entry name" value="Glycoside hydrolase/deacetylase"/>
    <property type="match status" value="2"/>
</dbReference>
<keyword evidence="2" id="KW-0378">Hydrolase</keyword>
<dbReference type="Pfam" id="PF01522">
    <property type="entry name" value="Polysacc_deac_1"/>
    <property type="match status" value="2"/>
</dbReference>
<gene>
    <name evidence="5" type="ORF">GCM10008013_35090</name>
</gene>
<dbReference type="EMBL" id="BMFT01000002">
    <property type="protein sequence ID" value="GGH31390.1"/>
    <property type="molecule type" value="Genomic_DNA"/>
</dbReference>